<evidence type="ECO:0000259" key="10">
    <source>
        <dbReference type="PROSITE" id="PS50262"/>
    </source>
</evidence>
<dbReference type="Proteomes" id="UP001432322">
    <property type="component" value="Unassembled WGS sequence"/>
</dbReference>
<comment type="subcellular location">
    <subcellularLocation>
        <location evidence="1">Membrane</location>
        <topology evidence="1">Multi-pass membrane protein</topology>
    </subcellularLocation>
</comment>
<evidence type="ECO:0000256" key="8">
    <source>
        <dbReference type="ARBA" id="ARBA00023224"/>
    </source>
</evidence>
<name>A0AAV5WR15_9BILA</name>
<keyword evidence="12" id="KW-1185">Reference proteome</keyword>
<feature type="transmembrane region" description="Helical" evidence="9">
    <location>
        <begin position="193"/>
        <end position="218"/>
    </location>
</feature>
<protein>
    <recommendedName>
        <fullName evidence="10">G-protein coupled receptors family 1 profile domain-containing protein</fullName>
    </recommendedName>
</protein>
<comment type="caution">
    <text evidence="11">The sequence shown here is derived from an EMBL/GenBank/DDBJ whole genome shotgun (WGS) entry which is preliminary data.</text>
</comment>
<evidence type="ECO:0000256" key="3">
    <source>
        <dbReference type="ARBA" id="ARBA00022692"/>
    </source>
</evidence>
<feature type="transmembrane region" description="Helical" evidence="9">
    <location>
        <begin position="253"/>
        <end position="274"/>
    </location>
</feature>
<organism evidence="11 12">
    <name type="scientific">Pristionchus fissidentatus</name>
    <dbReference type="NCBI Taxonomy" id="1538716"/>
    <lineage>
        <taxon>Eukaryota</taxon>
        <taxon>Metazoa</taxon>
        <taxon>Ecdysozoa</taxon>
        <taxon>Nematoda</taxon>
        <taxon>Chromadorea</taxon>
        <taxon>Rhabditida</taxon>
        <taxon>Rhabditina</taxon>
        <taxon>Diplogasteromorpha</taxon>
        <taxon>Diplogasteroidea</taxon>
        <taxon>Neodiplogasteridae</taxon>
        <taxon>Pristionchus</taxon>
    </lineage>
</organism>
<feature type="transmembrane region" description="Helical" evidence="9">
    <location>
        <begin position="294"/>
        <end position="315"/>
    </location>
</feature>
<dbReference type="PANTHER" id="PTHR24235">
    <property type="entry name" value="NEUROPEPTIDE Y RECEPTOR"/>
    <property type="match status" value="1"/>
</dbReference>
<evidence type="ECO:0000256" key="5">
    <source>
        <dbReference type="ARBA" id="ARBA00023040"/>
    </source>
</evidence>
<dbReference type="GO" id="GO:0004983">
    <property type="term" value="F:neuropeptide Y receptor activity"/>
    <property type="evidence" value="ECO:0007669"/>
    <property type="project" value="InterPro"/>
</dbReference>
<evidence type="ECO:0000313" key="11">
    <source>
        <dbReference type="EMBL" id="GMT33040.1"/>
    </source>
</evidence>
<feature type="transmembrane region" description="Helical" evidence="9">
    <location>
        <begin position="148"/>
        <end position="166"/>
    </location>
</feature>
<evidence type="ECO:0000256" key="9">
    <source>
        <dbReference type="SAM" id="Phobius"/>
    </source>
</evidence>
<evidence type="ECO:0000256" key="2">
    <source>
        <dbReference type="ARBA" id="ARBA00010663"/>
    </source>
</evidence>
<evidence type="ECO:0000256" key="6">
    <source>
        <dbReference type="ARBA" id="ARBA00023136"/>
    </source>
</evidence>
<dbReference type="InterPro" id="IPR017452">
    <property type="entry name" value="GPCR_Rhodpsn_7TM"/>
</dbReference>
<keyword evidence="3 9" id="KW-0812">Transmembrane</keyword>
<dbReference type="GO" id="GO:0042923">
    <property type="term" value="F:neuropeptide binding"/>
    <property type="evidence" value="ECO:0007669"/>
    <property type="project" value="TreeGrafter"/>
</dbReference>
<keyword evidence="6 9" id="KW-0472">Membrane</keyword>
<dbReference type="SUPFAM" id="SSF81321">
    <property type="entry name" value="Family A G protein-coupled receptor-like"/>
    <property type="match status" value="1"/>
</dbReference>
<feature type="domain" description="G-protein coupled receptors family 1 profile" evidence="10">
    <location>
        <begin position="49"/>
        <end position="313"/>
    </location>
</feature>
<evidence type="ECO:0000313" key="12">
    <source>
        <dbReference type="Proteomes" id="UP001432322"/>
    </source>
</evidence>
<evidence type="ECO:0000256" key="7">
    <source>
        <dbReference type="ARBA" id="ARBA00023170"/>
    </source>
</evidence>
<dbReference type="InterPro" id="IPR000276">
    <property type="entry name" value="GPCR_Rhodpsn"/>
</dbReference>
<feature type="transmembrane region" description="Helical" evidence="9">
    <location>
        <begin position="70"/>
        <end position="94"/>
    </location>
</feature>
<keyword evidence="7" id="KW-0675">Receptor</keyword>
<reference evidence="11" key="1">
    <citation type="submission" date="2023-10" db="EMBL/GenBank/DDBJ databases">
        <title>Genome assembly of Pristionchus species.</title>
        <authorList>
            <person name="Yoshida K."/>
            <person name="Sommer R.J."/>
        </authorList>
    </citation>
    <scope>NUCLEOTIDE SEQUENCE</scope>
    <source>
        <strain evidence="11">RS5133</strain>
    </source>
</reference>
<accession>A0AAV5WR15</accession>
<sequence>FSHLLFLMDDNSSSFNASCELQEQIEIPLPLKLLLVSVYFFVGVTSLIGNFLVLLVVFLRKQTRTVTNIFISSVSAADLVITFVSLWATPVAFYERRWIFGEAMCYIVSAIQGASLIWAPFTLAAIAVDRYMLVSSPYKPQMSPKTSLFVIIGIWSGAFLVLTPMLEHVEYFQVGECNNFCIEFWDPASELRLVYGICVLLIRSGLPLLVISFCHWRIATILSSHGRKLQERRNTSEATSASDIRRKQRLQKLLLSMVLIFAVSSFPIDLFNVLQDIQLVYHKPIISEEWKNVLFFLCHWIAMAGCLLNPLVYAWHNDNFRAHIKNLCSSNRTSFKTVVTTASRVDHSKLDTREHQPLHTTTLLDAPDKDDVKL</sequence>
<keyword evidence="5" id="KW-0297">G-protein coupled receptor</keyword>
<feature type="non-terminal residue" evidence="11">
    <location>
        <position position="1"/>
    </location>
</feature>
<dbReference type="GO" id="GO:0043005">
    <property type="term" value="C:neuron projection"/>
    <property type="evidence" value="ECO:0007669"/>
    <property type="project" value="TreeGrafter"/>
</dbReference>
<dbReference type="Pfam" id="PF00001">
    <property type="entry name" value="7tm_1"/>
    <property type="match status" value="1"/>
</dbReference>
<keyword evidence="8" id="KW-0807">Transducer</keyword>
<evidence type="ECO:0000256" key="1">
    <source>
        <dbReference type="ARBA" id="ARBA00004141"/>
    </source>
</evidence>
<feature type="transmembrane region" description="Helical" evidence="9">
    <location>
        <begin position="38"/>
        <end position="58"/>
    </location>
</feature>
<feature type="transmembrane region" description="Helical" evidence="9">
    <location>
        <begin position="106"/>
        <end position="128"/>
    </location>
</feature>
<dbReference type="PRINTS" id="PR00237">
    <property type="entry name" value="GPCRRHODOPSN"/>
</dbReference>
<dbReference type="Gene3D" id="1.20.1070.10">
    <property type="entry name" value="Rhodopsin 7-helix transmembrane proteins"/>
    <property type="match status" value="1"/>
</dbReference>
<dbReference type="PROSITE" id="PS50262">
    <property type="entry name" value="G_PROTEIN_RECEP_F1_2"/>
    <property type="match status" value="1"/>
</dbReference>
<dbReference type="PANTHER" id="PTHR24235:SF13">
    <property type="entry name" value="G-PROTEIN COUPLED RECEPTORS FAMILY 1 PROFILE DOMAIN-CONTAINING PROTEIN"/>
    <property type="match status" value="1"/>
</dbReference>
<proteinExistence type="inferred from homology"/>
<dbReference type="GO" id="GO:0005886">
    <property type="term" value="C:plasma membrane"/>
    <property type="evidence" value="ECO:0007669"/>
    <property type="project" value="TreeGrafter"/>
</dbReference>
<dbReference type="EMBL" id="BTSY01000006">
    <property type="protein sequence ID" value="GMT33040.1"/>
    <property type="molecule type" value="Genomic_DNA"/>
</dbReference>
<gene>
    <name evidence="11" type="ORF">PFISCL1PPCAC_24337</name>
</gene>
<dbReference type="PRINTS" id="PR01012">
    <property type="entry name" value="NRPEPTIDEYR"/>
</dbReference>
<dbReference type="CDD" id="cd15203">
    <property type="entry name" value="7tmA_NPYR-like"/>
    <property type="match status" value="1"/>
</dbReference>
<comment type="similarity">
    <text evidence="2">Belongs to the G-protein coupled receptor 1 family.</text>
</comment>
<keyword evidence="4 9" id="KW-1133">Transmembrane helix</keyword>
<evidence type="ECO:0000256" key="4">
    <source>
        <dbReference type="ARBA" id="ARBA00022989"/>
    </source>
</evidence>
<dbReference type="InterPro" id="IPR000611">
    <property type="entry name" value="NPY_rcpt"/>
</dbReference>
<dbReference type="AlphaFoldDB" id="A0AAV5WR15"/>